<evidence type="ECO:0000313" key="3">
    <source>
        <dbReference type="EMBL" id="PFF44096.1"/>
    </source>
</evidence>
<feature type="transmembrane region" description="Helical" evidence="1">
    <location>
        <begin position="129"/>
        <end position="146"/>
    </location>
</feature>
<feature type="domain" description="VanZ-like" evidence="2">
    <location>
        <begin position="51"/>
        <end position="174"/>
    </location>
</feature>
<keyword evidence="1" id="KW-1133">Transmembrane helix</keyword>
<accession>A0A9X6VTV0</accession>
<dbReference type="EMBL" id="NTSO01000021">
    <property type="protein sequence ID" value="PFF44096.1"/>
    <property type="molecule type" value="Genomic_DNA"/>
</dbReference>
<feature type="transmembrane region" description="Helical" evidence="1">
    <location>
        <begin position="95"/>
        <end position="117"/>
    </location>
</feature>
<feature type="transmembrane region" description="Helical" evidence="1">
    <location>
        <begin position="44"/>
        <end position="61"/>
    </location>
</feature>
<reference evidence="3 4" key="1">
    <citation type="submission" date="2017-09" db="EMBL/GenBank/DDBJ databases">
        <title>Large-scale bioinformatics analysis of Bacillus genomes uncovers conserved roles of natural products in bacterial physiology.</title>
        <authorList>
            <consortium name="Agbiome Team Llc"/>
            <person name="Bleich R.M."/>
            <person name="Kirk G.J."/>
            <person name="Santa Maria K.C."/>
            <person name="Allen S.E."/>
            <person name="Farag S."/>
            <person name="Shank E.A."/>
            <person name="Bowers A."/>
        </authorList>
    </citation>
    <scope>NUCLEOTIDE SEQUENCE [LARGE SCALE GENOMIC DNA]</scope>
    <source>
        <strain evidence="3 4">AFS020204</strain>
    </source>
</reference>
<evidence type="ECO:0000313" key="4">
    <source>
        <dbReference type="Proteomes" id="UP000220210"/>
    </source>
</evidence>
<organism evidence="3 4">
    <name type="scientific">Bacillus cereus</name>
    <dbReference type="NCBI Taxonomy" id="1396"/>
    <lineage>
        <taxon>Bacteria</taxon>
        <taxon>Bacillati</taxon>
        <taxon>Bacillota</taxon>
        <taxon>Bacilli</taxon>
        <taxon>Bacillales</taxon>
        <taxon>Bacillaceae</taxon>
        <taxon>Bacillus</taxon>
        <taxon>Bacillus cereus group</taxon>
    </lineage>
</organism>
<dbReference type="RefSeq" id="WP_001021565.1">
    <property type="nucleotide sequence ID" value="NZ_CP115306.1"/>
</dbReference>
<proteinExistence type="predicted"/>
<gene>
    <name evidence="3" type="ORF">CN357_26165</name>
</gene>
<name>A0A9X6VTV0_BACCE</name>
<dbReference type="Pfam" id="PF04892">
    <property type="entry name" value="VanZ"/>
    <property type="match status" value="1"/>
</dbReference>
<dbReference type="InterPro" id="IPR006976">
    <property type="entry name" value="VanZ-like"/>
</dbReference>
<comment type="caution">
    <text evidence="3">The sequence shown here is derived from an EMBL/GenBank/DDBJ whole genome shotgun (WGS) entry which is preliminary data.</text>
</comment>
<evidence type="ECO:0000256" key="1">
    <source>
        <dbReference type="SAM" id="Phobius"/>
    </source>
</evidence>
<sequence length="333" mass="38210">MNIISELFVSFAIPTIQLTFLFLLILIFSYFVVYKKVCKGEKKFTVQQIILLILIIGYYSLALSATSFGRSDDIAYARTIDFDVLSVYKKAWNTFSFTSFFHIIVNIGMLFPLGILFPLFSKVFQKTKWMLMISIIASLLIEILEFTMQRGSMELVDLLHNILGMMLGYSVLNIVLILLKKKETHAQMMKYLFLPITVILIAFGIIISYHMKEFGNMPIDPNTKIDMSHVTIKTSIELKEEGGKKPVYKDSVTKKSPVRDVEILSPKEAFQKLKQGEFEPIGSFNAGDTLLITKYNIDYYTDTKGFSQPIYVFEVHVNDNEEDIWSQPISARK</sequence>
<feature type="transmembrane region" description="Helical" evidence="1">
    <location>
        <begin position="158"/>
        <end position="179"/>
    </location>
</feature>
<keyword evidence="1" id="KW-0472">Membrane</keyword>
<keyword evidence="1" id="KW-0812">Transmembrane</keyword>
<evidence type="ECO:0000259" key="2">
    <source>
        <dbReference type="Pfam" id="PF04892"/>
    </source>
</evidence>
<dbReference type="Proteomes" id="UP000220210">
    <property type="component" value="Unassembled WGS sequence"/>
</dbReference>
<protein>
    <submittedName>
        <fullName evidence="3">VanZ family protein</fullName>
    </submittedName>
</protein>
<dbReference type="AlphaFoldDB" id="A0A9X6VTV0"/>
<feature type="transmembrane region" description="Helical" evidence="1">
    <location>
        <begin position="191"/>
        <end position="211"/>
    </location>
</feature>
<feature type="transmembrane region" description="Helical" evidence="1">
    <location>
        <begin position="12"/>
        <end position="32"/>
    </location>
</feature>